<reference evidence="2 3" key="1">
    <citation type="submission" date="2021-03" db="EMBL/GenBank/DDBJ databases">
        <title>Geobacter metallireducens gen. nov. sp. nov., a microorganism capable of coupling the complete oxidation of organic compounds to the reduction of iron and other metals.</title>
        <authorList>
            <person name="Li Y."/>
        </authorList>
    </citation>
    <scope>NUCLEOTIDE SEQUENCE [LARGE SCALE GENOMIC DNA]</scope>
    <source>
        <strain evidence="2 3">Jerry-YX</strain>
    </source>
</reference>
<keyword evidence="3" id="KW-1185">Reference proteome</keyword>
<proteinExistence type="predicted"/>
<accession>A0ABX7Q449</accession>
<dbReference type="SUPFAM" id="SSF103196">
    <property type="entry name" value="Roadblock/LC7 domain"/>
    <property type="match status" value="1"/>
</dbReference>
<gene>
    <name evidence="2" type="ORF">JZM60_16450</name>
</gene>
<evidence type="ECO:0000259" key="1">
    <source>
        <dbReference type="SMART" id="SM00960"/>
    </source>
</evidence>
<dbReference type="Pfam" id="PF03259">
    <property type="entry name" value="Robl_LC7"/>
    <property type="match status" value="1"/>
</dbReference>
<name>A0ABX7Q449_9BACT</name>
<sequence>MSFKNILTDLVQSVPGATGAILADWEGEAVDCVATMDDYDLKIMAAHMGIILNRIKDLHGRIPGDPVSETTITMAGQRVVLAAVGDDYSLLLTLGRDAIPGRAMVRFRQVRDILVKEIY</sequence>
<evidence type="ECO:0000313" key="2">
    <source>
        <dbReference type="EMBL" id="QSV45676.1"/>
    </source>
</evidence>
<dbReference type="EMBL" id="CP071382">
    <property type="protein sequence ID" value="QSV45676.1"/>
    <property type="molecule type" value="Genomic_DNA"/>
</dbReference>
<feature type="domain" description="Roadblock/LAMTOR2" evidence="1">
    <location>
        <begin position="4"/>
        <end position="94"/>
    </location>
</feature>
<dbReference type="RefSeq" id="WP_207163467.1">
    <property type="nucleotide sequence ID" value="NZ_CP071382.1"/>
</dbReference>
<organism evidence="2 3">
    <name type="scientific">Geobacter benzoatilyticus</name>
    <dbReference type="NCBI Taxonomy" id="2815309"/>
    <lineage>
        <taxon>Bacteria</taxon>
        <taxon>Pseudomonadati</taxon>
        <taxon>Thermodesulfobacteriota</taxon>
        <taxon>Desulfuromonadia</taxon>
        <taxon>Geobacterales</taxon>
        <taxon>Geobacteraceae</taxon>
        <taxon>Geobacter</taxon>
    </lineage>
</organism>
<dbReference type="InterPro" id="IPR004942">
    <property type="entry name" value="Roadblock/LAMTOR2_dom"/>
</dbReference>
<evidence type="ECO:0000313" key="3">
    <source>
        <dbReference type="Proteomes" id="UP000663651"/>
    </source>
</evidence>
<dbReference type="Gene3D" id="3.30.450.30">
    <property type="entry name" value="Dynein light chain 2a, cytoplasmic"/>
    <property type="match status" value="1"/>
</dbReference>
<dbReference type="SMART" id="SM00960">
    <property type="entry name" value="Robl_LC7"/>
    <property type="match status" value="1"/>
</dbReference>
<dbReference type="Proteomes" id="UP000663651">
    <property type="component" value="Chromosome"/>
</dbReference>
<protein>
    <submittedName>
        <fullName evidence="2">Roadblock/LC7 domain-containing protein</fullName>
    </submittedName>
</protein>